<dbReference type="SMART" id="SM00869">
    <property type="entry name" value="Autotransporter"/>
    <property type="match status" value="1"/>
</dbReference>
<evidence type="ECO:0000256" key="1">
    <source>
        <dbReference type="SAM" id="SignalP"/>
    </source>
</evidence>
<dbReference type="InterPro" id="IPR006315">
    <property type="entry name" value="OM_autotransptr_brl_dom"/>
</dbReference>
<evidence type="ECO:0000313" key="3">
    <source>
        <dbReference type="EMBL" id="MEJ8811185.1"/>
    </source>
</evidence>
<name>A0ABU8VBZ8_9BURK</name>
<dbReference type="EMBL" id="JBBKZU010000003">
    <property type="protein sequence ID" value="MEJ8811185.1"/>
    <property type="molecule type" value="Genomic_DNA"/>
</dbReference>
<evidence type="ECO:0000259" key="2">
    <source>
        <dbReference type="PROSITE" id="PS51208"/>
    </source>
</evidence>
<feature type="signal peptide" evidence="1">
    <location>
        <begin position="1"/>
        <end position="19"/>
    </location>
</feature>
<sequence length="353" mass="37830">MLPRAVATVFCAGSYAVFAQCGPPSAGSTSLCAPSRPPLAAAYLGDQQTSGILFLHSLDERWGDSSRSNGQTLGDGSAARPLTMRVAGQGPGSTLGGMSLRTDTRTGAARFGGDASQWSLFNTTDKLHLGAMGGYGFGQGSAAAPGNAFDTTGRGSSGSAGVYSTWYQDDRSRLGWYTDVYGQVAWMDNSAETPWVNRTNYASNAGVASAEAGYSLQLGDGSPWTIRPQGQLIYLRSNNYNLADTQFTTVDGMRRSGWMSRVGVRVQPEGLQAWGMKLRPFAAANWWHDESNAEVIANTYSSSTLYPSNRYELKTGVNVDVSPGMAAWGDLGMQWGQQSYQAWTVRAGMRYAW</sequence>
<keyword evidence="1" id="KW-0732">Signal</keyword>
<dbReference type="PROSITE" id="PS51208">
    <property type="entry name" value="AUTOTRANSPORTER"/>
    <property type="match status" value="1"/>
</dbReference>
<accession>A0ABU8VBZ8</accession>
<keyword evidence="4" id="KW-1185">Reference proteome</keyword>
<dbReference type="InterPro" id="IPR005546">
    <property type="entry name" value="Autotransporte_beta"/>
</dbReference>
<dbReference type="Pfam" id="PF03797">
    <property type="entry name" value="Autotransporter"/>
    <property type="match status" value="1"/>
</dbReference>
<proteinExistence type="predicted"/>
<dbReference type="NCBIfam" id="TIGR01414">
    <property type="entry name" value="autotrans_barl"/>
    <property type="match status" value="1"/>
</dbReference>
<organism evidence="3 4">
    <name type="scientific">Variovorax ureilyticus</name>
    <dbReference type="NCBI Taxonomy" id="1836198"/>
    <lineage>
        <taxon>Bacteria</taxon>
        <taxon>Pseudomonadati</taxon>
        <taxon>Pseudomonadota</taxon>
        <taxon>Betaproteobacteria</taxon>
        <taxon>Burkholderiales</taxon>
        <taxon>Comamonadaceae</taxon>
        <taxon>Variovorax</taxon>
    </lineage>
</organism>
<evidence type="ECO:0000313" key="4">
    <source>
        <dbReference type="Proteomes" id="UP001365846"/>
    </source>
</evidence>
<reference evidence="3 4" key="1">
    <citation type="submission" date="2024-03" db="EMBL/GenBank/DDBJ databases">
        <title>Novel species of the genus Variovorax.</title>
        <authorList>
            <person name="Liu Q."/>
            <person name="Xin Y.-H."/>
        </authorList>
    </citation>
    <scope>NUCLEOTIDE SEQUENCE [LARGE SCALE GENOMIC DNA]</scope>
    <source>
        <strain evidence="3 4">KACC 18899</strain>
    </source>
</reference>
<comment type="caution">
    <text evidence="3">The sequence shown here is derived from an EMBL/GenBank/DDBJ whole genome shotgun (WGS) entry which is preliminary data.</text>
</comment>
<dbReference type="Gene3D" id="2.40.128.130">
    <property type="entry name" value="Autotransporter beta-domain"/>
    <property type="match status" value="1"/>
</dbReference>
<gene>
    <name evidence="3" type="ORF">WKW77_08910</name>
</gene>
<feature type="domain" description="Autotransporter" evidence="2">
    <location>
        <begin position="77"/>
        <end position="353"/>
    </location>
</feature>
<dbReference type="Proteomes" id="UP001365846">
    <property type="component" value="Unassembled WGS sequence"/>
</dbReference>
<dbReference type="SUPFAM" id="SSF103515">
    <property type="entry name" value="Autotransporter"/>
    <property type="match status" value="1"/>
</dbReference>
<protein>
    <submittedName>
        <fullName evidence="3">Autotransporter outer membrane beta-barrel domain-containing protein</fullName>
    </submittedName>
</protein>
<feature type="chain" id="PRO_5045413114" evidence="1">
    <location>
        <begin position="20"/>
        <end position="353"/>
    </location>
</feature>
<dbReference type="InterPro" id="IPR036709">
    <property type="entry name" value="Autotransporte_beta_dom_sf"/>
</dbReference>
<dbReference type="RefSeq" id="WP_340356497.1">
    <property type="nucleotide sequence ID" value="NZ_JBBKZU010000003.1"/>
</dbReference>